<keyword evidence="8" id="KW-1185">Reference proteome</keyword>
<feature type="domain" description="D-isomer specific 2-hydroxyacid dehydrogenase NAD-binding" evidence="6">
    <location>
        <begin position="105"/>
        <end position="288"/>
    </location>
</feature>
<sequence length="334" mass="35674">MRILLADAFPQPHLQQLADRGHHCVYEPDLTSGELAEHLADCTALVVRSTRVPAEVLDSADSLRLVIRAGSGTNTIDCAAASRNGIAVCNVPGKNAIAVAELAFGLLLCIDRQIADAVADLRAGWWNKKKYSHARGICGRRIGVIGLGQIGLAFAERAAAFGAEVRAVAKPGRSSEVLQRAAEIGIDYVPDLPALVRGCDVLSLHLPAAAETRHLLDRRLLAEVQPGTIILNTARSDLIDEDALVEAMDTKDVRVGLDVFAGEPESGRGRMSSRLATHPNVYGTHHIGASTEQAQHAIAAEVVRMIDAFPEGTVLHCVNQEVLGTRELIPVETP</sequence>
<dbReference type="OrthoDB" id="117809at2"/>
<dbReference type="Proteomes" id="UP000031419">
    <property type="component" value="Unassembled WGS sequence"/>
</dbReference>
<organism evidence="7 8">
    <name type="scientific">Saccharopolyspora rectivirgula</name>
    <dbReference type="NCBI Taxonomy" id="28042"/>
    <lineage>
        <taxon>Bacteria</taxon>
        <taxon>Bacillati</taxon>
        <taxon>Actinomycetota</taxon>
        <taxon>Actinomycetes</taxon>
        <taxon>Pseudonocardiales</taxon>
        <taxon>Pseudonocardiaceae</taxon>
        <taxon>Saccharopolyspora</taxon>
    </lineage>
</organism>
<evidence type="ECO:0000256" key="2">
    <source>
        <dbReference type="ARBA" id="ARBA00023002"/>
    </source>
</evidence>
<dbReference type="EMBL" id="JNVU01000017">
    <property type="protein sequence ID" value="KEI44980.1"/>
    <property type="molecule type" value="Genomic_DNA"/>
</dbReference>
<proteinExistence type="inferred from homology"/>
<feature type="domain" description="D-isomer specific 2-hydroxyacid dehydrogenase catalytic" evidence="5">
    <location>
        <begin position="3"/>
        <end position="319"/>
    </location>
</feature>
<evidence type="ECO:0000259" key="6">
    <source>
        <dbReference type="Pfam" id="PF02826"/>
    </source>
</evidence>
<dbReference type="Pfam" id="PF00389">
    <property type="entry name" value="2-Hacid_dh"/>
    <property type="match status" value="1"/>
</dbReference>
<name>A0A073B012_9PSEU</name>
<dbReference type="InterPro" id="IPR006139">
    <property type="entry name" value="D-isomer_2_OHA_DH_cat_dom"/>
</dbReference>
<comment type="caution">
    <text evidence="7">The sequence shown here is derived from an EMBL/GenBank/DDBJ whole genome shotgun (WGS) entry which is preliminary data.</text>
</comment>
<dbReference type="SUPFAM" id="SSF52283">
    <property type="entry name" value="Formate/glycerate dehydrogenase catalytic domain-like"/>
    <property type="match status" value="1"/>
</dbReference>
<keyword evidence="3" id="KW-0520">NAD</keyword>
<evidence type="ECO:0000256" key="1">
    <source>
        <dbReference type="ARBA" id="ARBA00005854"/>
    </source>
</evidence>
<evidence type="ECO:0000313" key="8">
    <source>
        <dbReference type="Proteomes" id="UP000031419"/>
    </source>
</evidence>
<dbReference type="eggNOG" id="COG0111">
    <property type="taxonomic scope" value="Bacteria"/>
</dbReference>
<dbReference type="PANTHER" id="PTHR42789">
    <property type="entry name" value="D-ISOMER SPECIFIC 2-HYDROXYACID DEHYDROGENASE FAMILY PROTEIN (AFU_ORTHOLOGUE AFUA_6G10090)"/>
    <property type="match status" value="1"/>
</dbReference>
<evidence type="ECO:0000256" key="4">
    <source>
        <dbReference type="RuleBase" id="RU003719"/>
    </source>
</evidence>
<evidence type="ECO:0000313" key="7">
    <source>
        <dbReference type="EMBL" id="KEI44980.1"/>
    </source>
</evidence>
<dbReference type="RefSeq" id="WP_029722150.1">
    <property type="nucleotide sequence ID" value="NZ_JNVU01000017.1"/>
</dbReference>
<dbReference type="InterPro" id="IPR029753">
    <property type="entry name" value="D-isomer_DH_CS"/>
</dbReference>
<gene>
    <name evidence="7" type="ORF">GU90_07160</name>
</gene>
<dbReference type="InterPro" id="IPR006140">
    <property type="entry name" value="D-isomer_DH_NAD-bd"/>
</dbReference>
<comment type="similarity">
    <text evidence="1 4">Belongs to the D-isomer specific 2-hydroxyacid dehydrogenase family.</text>
</comment>
<dbReference type="Pfam" id="PF02826">
    <property type="entry name" value="2-Hacid_dh_C"/>
    <property type="match status" value="1"/>
</dbReference>
<dbReference type="PANTHER" id="PTHR42789:SF1">
    <property type="entry name" value="D-ISOMER SPECIFIC 2-HYDROXYACID DEHYDROGENASE FAMILY PROTEIN (AFU_ORTHOLOGUE AFUA_6G10090)"/>
    <property type="match status" value="1"/>
</dbReference>
<dbReference type="Gene3D" id="3.40.50.720">
    <property type="entry name" value="NAD(P)-binding Rossmann-like Domain"/>
    <property type="match status" value="2"/>
</dbReference>
<keyword evidence="2 4" id="KW-0560">Oxidoreductase</keyword>
<dbReference type="SUPFAM" id="SSF51735">
    <property type="entry name" value="NAD(P)-binding Rossmann-fold domains"/>
    <property type="match status" value="1"/>
</dbReference>
<dbReference type="InterPro" id="IPR036291">
    <property type="entry name" value="NAD(P)-bd_dom_sf"/>
</dbReference>
<dbReference type="STRING" id="28042.GU90_07160"/>
<dbReference type="AlphaFoldDB" id="A0A073B012"/>
<accession>A0A073B012</accession>
<dbReference type="GO" id="GO:0051287">
    <property type="term" value="F:NAD binding"/>
    <property type="evidence" value="ECO:0007669"/>
    <property type="project" value="InterPro"/>
</dbReference>
<dbReference type="PROSITE" id="PS00670">
    <property type="entry name" value="D_2_HYDROXYACID_DH_2"/>
    <property type="match status" value="1"/>
</dbReference>
<reference evidence="7 8" key="1">
    <citation type="submission" date="2014-06" db="EMBL/GenBank/DDBJ databases">
        <title>Saccharopolyspora rectivirgula DSM-43113 Genome sequencing.</title>
        <authorList>
            <person name="Barrera C."/>
            <person name="Millon L."/>
            <person name="Rognon B."/>
            <person name="Zaugg C."/>
            <person name="Monod M."/>
        </authorList>
    </citation>
    <scope>NUCLEOTIDE SEQUENCE [LARGE SCALE GENOMIC DNA]</scope>
    <source>
        <strain evidence="7 8">DSM 43113</strain>
    </source>
</reference>
<protein>
    <submittedName>
        <fullName evidence="7">2-hydroxyacid dehydrogenase</fullName>
    </submittedName>
</protein>
<evidence type="ECO:0000256" key="3">
    <source>
        <dbReference type="ARBA" id="ARBA00023027"/>
    </source>
</evidence>
<dbReference type="GO" id="GO:0016616">
    <property type="term" value="F:oxidoreductase activity, acting on the CH-OH group of donors, NAD or NADP as acceptor"/>
    <property type="evidence" value="ECO:0007669"/>
    <property type="project" value="InterPro"/>
</dbReference>
<evidence type="ECO:0000259" key="5">
    <source>
        <dbReference type="Pfam" id="PF00389"/>
    </source>
</evidence>
<dbReference type="InterPro" id="IPR050857">
    <property type="entry name" value="D-2-hydroxyacid_DH"/>
</dbReference>